<feature type="domain" description="Fumarylacetoacetase-like C-terminal" evidence="3">
    <location>
        <begin position="77"/>
        <end position="286"/>
    </location>
</feature>
<dbReference type="PANTHER" id="PTHR11820">
    <property type="entry name" value="ACYLPYRUVASE"/>
    <property type="match status" value="1"/>
</dbReference>
<dbReference type="InterPro" id="IPR036663">
    <property type="entry name" value="Fumarylacetoacetase_C_sf"/>
</dbReference>
<dbReference type="Gene3D" id="3.90.850.10">
    <property type="entry name" value="Fumarylacetoacetase-like, C-terminal domain"/>
    <property type="match status" value="1"/>
</dbReference>
<comment type="caution">
    <text evidence="4">The sequence shown here is derived from an EMBL/GenBank/DDBJ whole genome shotgun (WGS) entry which is preliminary data.</text>
</comment>
<keyword evidence="2" id="KW-0479">Metal-binding</keyword>
<dbReference type="GO" id="GO:0050163">
    <property type="term" value="F:oxaloacetate tautomerase activity"/>
    <property type="evidence" value="ECO:0007669"/>
    <property type="project" value="UniProtKB-ARBA"/>
</dbReference>
<sequence>MAFSRLVRFVPKSDESKVLIGEPVDASIDVGLAIYEGKDVEVKPFTGSSILAPGERTENVEIIKTVLSPLAQEEVGTIRCIGLNYVSHAAEMNLSLPEIPTIFLKPSTALGNPWPEPCYLPKITQKDNTGDYESELAVIIGKTAKNVSEEDALDYVLGYTTANDVSSRTSQNNQSQWCFSKGFDGACPLGPVVASTSIVPDPSQLQIKGTWNGNVVQDCPLTDMIFTVPQVISYLSQGTTLPAGTVIITGTPPGVGAGKKPPQYIKGGDEFRVSLEPHIGTLITQFKNE</sequence>
<dbReference type="OrthoDB" id="411064at2759"/>
<gene>
    <name evidence="4" type="ORF">UA08_07659</name>
</gene>
<dbReference type="GeneID" id="31007415"/>
<dbReference type="RefSeq" id="XP_020117319.1">
    <property type="nucleotide sequence ID" value="XM_020262577.1"/>
</dbReference>
<dbReference type="FunFam" id="3.90.850.10:FF:000002">
    <property type="entry name" value="2-hydroxyhepta-2,4-diene-1,7-dioate isomerase"/>
    <property type="match status" value="1"/>
</dbReference>
<evidence type="ECO:0000256" key="1">
    <source>
        <dbReference type="ARBA" id="ARBA00010211"/>
    </source>
</evidence>
<dbReference type="GO" id="GO:0018773">
    <property type="term" value="F:acetylpyruvate hydrolase activity"/>
    <property type="evidence" value="ECO:0007669"/>
    <property type="project" value="TreeGrafter"/>
</dbReference>
<dbReference type="SUPFAM" id="SSF56529">
    <property type="entry name" value="FAH"/>
    <property type="match status" value="1"/>
</dbReference>
<dbReference type="PANTHER" id="PTHR11820:SF7">
    <property type="entry name" value="ACYLPYRUVASE FAHD1, MITOCHONDRIAL"/>
    <property type="match status" value="1"/>
</dbReference>
<organism evidence="4 5">
    <name type="scientific">Talaromyces atroroseus</name>
    <dbReference type="NCBI Taxonomy" id="1441469"/>
    <lineage>
        <taxon>Eukaryota</taxon>
        <taxon>Fungi</taxon>
        <taxon>Dikarya</taxon>
        <taxon>Ascomycota</taxon>
        <taxon>Pezizomycotina</taxon>
        <taxon>Eurotiomycetes</taxon>
        <taxon>Eurotiomycetidae</taxon>
        <taxon>Eurotiales</taxon>
        <taxon>Trichocomaceae</taxon>
        <taxon>Talaromyces</taxon>
        <taxon>Talaromyces sect. Trachyspermi</taxon>
    </lineage>
</organism>
<dbReference type="InterPro" id="IPR011234">
    <property type="entry name" value="Fumarylacetoacetase-like_C"/>
</dbReference>
<proteinExistence type="inferred from homology"/>
<dbReference type="STRING" id="1441469.A0A225AJ74"/>
<name>A0A225AJ74_TALAT</name>
<evidence type="ECO:0000256" key="2">
    <source>
        <dbReference type="ARBA" id="ARBA00022723"/>
    </source>
</evidence>
<comment type="similarity">
    <text evidence="1">Belongs to the FAH family.</text>
</comment>
<dbReference type="GO" id="GO:0046872">
    <property type="term" value="F:metal ion binding"/>
    <property type="evidence" value="ECO:0007669"/>
    <property type="project" value="UniProtKB-KW"/>
</dbReference>
<reference evidence="4 5" key="1">
    <citation type="submission" date="2015-06" db="EMBL/GenBank/DDBJ databases">
        <title>Talaromyces atroroseus IBT 11181 draft genome.</title>
        <authorList>
            <person name="Rasmussen K.B."/>
            <person name="Rasmussen S."/>
            <person name="Petersen B."/>
            <person name="Sicheritz-Ponten T."/>
            <person name="Mortensen U.H."/>
            <person name="Thrane U."/>
        </authorList>
    </citation>
    <scope>NUCLEOTIDE SEQUENCE [LARGE SCALE GENOMIC DNA]</scope>
    <source>
        <strain evidence="4 5">IBT 11181</strain>
    </source>
</reference>
<evidence type="ECO:0000313" key="4">
    <source>
        <dbReference type="EMBL" id="OKL57198.1"/>
    </source>
</evidence>
<protein>
    <recommendedName>
        <fullName evidence="3">Fumarylacetoacetase-like C-terminal domain-containing protein</fullName>
    </recommendedName>
</protein>
<keyword evidence="5" id="KW-1185">Reference proteome</keyword>
<evidence type="ECO:0000313" key="5">
    <source>
        <dbReference type="Proteomes" id="UP000214365"/>
    </source>
</evidence>
<accession>A0A225AJ74</accession>
<dbReference type="AlphaFoldDB" id="A0A225AJ74"/>
<dbReference type="Proteomes" id="UP000214365">
    <property type="component" value="Unassembled WGS sequence"/>
</dbReference>
<dbReference type="GO" id="GO:0006107">
    <property type="term" value="P:oxaloacetate metabolic process"/>
    <property type="evidence" value="ECO:0007669"/>
    <property type="project" value="UniProtKB-ARBA"/>
</dbReference>
<dbReference type="Pfam" id="PF01557">
    <property type="entry name" value="FAA_hydrolase"/>
    <property type="match status" value="1"/>
</dbReference>
<evidence type="ECO:0000259" key="3">
    <source>
        <dbReference type="Pfam" id="PF01557"/>
    </source>
</evidence>
<dbReference type="EMBL" id="LFMY01000012">
    <property type="protein sequence ID" value="OKL57198.1"/>
    <property type="molecule type" value="Genomic_DNA"/>
</dbReference>